<organism evidence="3">
    <name type="scientific">Hellea balneolensis</name>
    <dbReference type="NCBI Taxonomy" id="287478"/>
    <lineage>
        <taxon>Bacteria</taxon>
        <taxon>Pseudomonadati</taxon>
        <taxon>Pseudomonadota</taxon>
        <taxon>Alphaproteobacteria</taxon>
        <taxon>Maricaulales</taxon>
        <taxon>Robiginitomaculaceae</taxon>
        <taxon>Hellea</taxon>
    </lineage>
</organism>
<evidence type="ECO:0000313" key="3">
    <source>
        <dbReference type="EMBL" id="HHL43854.1"/>
    </source>
</evidence>
<feature type="coiled-coil region" evidence="1">
    <location>
        <begin position="85"/>
        <end position="177"/>
    </location>
</feature>
<dbReference type="InterPro" id="IPR024393">
    <property type="entry name" value="MscS_porin"/>
</dbReference>
<reference evidence="3" key="1">
    <citation type="journal article" date="2020" name="mSystems">
        <title>Genome- and Community-Level Interaction Insights into Carbon Utilization and Element Cycling Functions of Hydrothermarchaeota in Hydrothermal Sediment.</title>
        <authorList>
            <person name="Zhou Z."/>
            <person name="Liu Y."/>
            <person name="Xu W."/>
            <person name="Pan J."/>
            <person name="Luo Z.H."/>
            <person name="Li M."/>
        </authorList>
    </citation>
    <scope>NUCLEOTIDE SEQUENCE [LARGE SCALE GENOMIC DNA]</scope>
    <source>
        <strain evidence="3">HyVt-485</strain>
    </source>
</reference>
<feature type="domain" description="Mechanosensitive ion channel MscS porin" evidence="2">
    <location>
        <begin position="64"/>
        <end position="224"/>
    </location>
</feature>
<accession>A0A7C5LUN2</accession>
<protein>
    <recommendedName>
        <fullName evidence="2">Mechanosensitive ion channel MscS porin domain-containing protein</fullName>
    </recommendedName>
</protein>
<comment type="caution">
    <text evidence="3">The sequence shown here is derived from an EMBL/GenBank/DDBJ whole genome shotgun (WGS) entry which is preliminary data.</text>
</comment>
<name>A0A7C5LUN2_9PROT</name>
<evidence type="ECO:0000259" key="2">
    <source>
        <dbReference type="Pfam" id="PF12795"/>
    </source>
</evidence>
<dbReference type="Proteomes" id="UP000885830">
    <property type="component" value="Unassembled WGS sequence"/>
</dbReference>
<keyword evidence="1" id="KW-0175">Coiled coil</keyword>
<proteinExistence type="predicted"/>
<dbReference type="Pfam" id="PF12795">
    <property type="entry name" value="MscS_porin"/>
    <property type="match status" value="1"/>
</dbReference>
<dbReference type="EMBL" id="DRMJ01000501">
    <property type="protein sequence ID" value="HHL43854.1"/>
    <property type="molecule type" value="Genomic_DNA"/>
</dbReference>
<feature type="non-terminal residue" evidence="3">
    <location>
        <position position="224"/>
    </location>
</feature>
<sequence>MVVKTGWDTITMMTHIIPRMRLGRTVLAMMIGVLLCLFFVNTGLAQTANGRISERVINAEIDRVKQITDMADDDKSRILDILSKANEQLKRAQEFKIQAERFKNERKTAQKDIDRLEDELANLRKKFEQQGEAKPPDYSKLSLSDLEAKLSSELAELSHLQNALSADKKSLQELDKRPSEATAELSNVNKTIEELTALIEAPLEEDADDLARARRLLAEAKLKA</sequence>
<dbReference type="AlphaFoldDB" id="A0A7C5LUN2"/>
<evidence type="ECO:0000256" key="1">
    <source>
        <dbReference type="SAM" id="Coils"/>
    </source>
</evidence>
<gene>
    <name evidence="3" type="ORF">ENJ42_09560</name>
</gene>